<dbReference type="RefSeq" id="WP_188966696.1">
    <property type="nucleotide sequence ID" value="NZ_BMKW01000004.1"/>
</dbReference>
<dbReference type="EMBL" id="BMKW01000004">
    <property type="protein sequence ID" value="GGJ11120.1"/>
    <property type="molecule type" value="Genomic_DNA"/>
</dbReference>
<dbReference type="GO" id="GO:0046872">
    <property type="term" value="F:metal ion binding"/>
    <property type="evidence" value="ECO:0007669"/>
    <property type="project" value="UniProtKB-KW"/>
</dbReference>
<dbReference type="Pfam" id="PF02668">
    <property type="entry name" value="TauD"/>
    <property type="match status" value="1"/>
</dbReference>
<reference evidence="7" key="2">
    <citation type="submission" date="2020-09" db="EMBL/GenBank/DDBJ databases">
        <authorList>
            <person name="Sun Q."/>
            <person name="Zhou Y."/>
        </authorList>
    </citation>
    <scope>NUCLEOTIDE SEQUENCE</scope>
    <source>
        <strain evidence="7">CGMCC 1.3617</strain>
    </source>
</reference>
<organism evidence="7 8">
    <name type="scientific">Neoroseomonas lacus</name>
    <dbReference type="NCBI Taxonomy" id="287609"/>
    <lineage>
        <taxon>Bacteria</taxon>
        <taxon>Pseudomonadati</taxon>
        <taxon>Pseudomonadota</taxon>
        <taxon>Alphaproteobacteria</taxon>
        <taxon>Acetobacterales</taxon>
        <taxon>Acetobacteraceae</taxon>
        <taxon>Neoroseomonas</taxon>
    </lineage>
</organism>
<dbReference type="GO" id="GO:0005737">
    <property type="term" value="C:cytoplasm"/>
    <property type="evidence" value="ECO:0007669"/>
    <property type="project" value="TreeGrafter"/>
</dbReference>
<evidence type="ECO:0000256" key="1">
    <source>
        <dbReference type="ARBA" id="ARBA00005896"/>
    </source>
</evidence>
<evidence type="ECO:0000256" key="5">
    <source>
        <dbReference type="ARBA" id="ARBA00023004"/>
    </source>
</evidence>
<dbReference type="InterPro" id="IPR042098">
    <property type="entry name" value="TauD-like_sf"/>
</dbReference>
<accession>A0A917NNJ4</accession>
<evidence type="ECO:0000313" key="7">
    <source>
        <dbReference type="EMBL" id="GGJ11120.1"/>
    </source>
</evidence>
<dbReference type="PANTHER" id="PTHR30468:SF1">
    <property type="entry name" value="ALPHA-KETOGLUTARATE-DEPENDENT SULFONATE DIOXYGENASE"/>
    <property type="match status" value="1"/>
</dbReference>
<dbReference type="GO" id="GO:0000908">
    <property type="term" value="F:taurine dioxygenase activity"/>
    <property type="evidence" value="ECO:0007669"/>
    <property type="project" value="TreeGrafter"/>
</dbReference>
<evidence type="ECO:0000256" key="3">
    <source>
        <dbReference type="ARBA" id="ARBA00022964"/>
    </source>
</evidence>
<comment type="caution">
    <text evidence="7">The sequence shown here is derived from an EMBL/GenBank/DDBJ whole genome shotgun (WGS) entry which is preliminary data.</text>
</comment>
<name>A0A917NNJ4_9PROT</name>
<feature type="domain" description="TauD/TfdA-like" evidence="6">
    <location>
        <begin position="8"/>
        <end position="277"/>
    </location>
</feature>
<dbReference type="SUPFAM" id="SSF51197">
    <property type="entry name" value="Clavaminate synthase-like"/>
    <property type="match status" value="1"/>
</dbReference>
<protein>
    <submittedName>
        <fullName evidence="7">Alpha-ketoglutarate-dependent taurine dioxygenase</fullName>
    </submittedName>
</protein>
<dbReference type="Proteomes" id="UP000661507">
    <property type="component" value="Unassembled WGS sequence"/>
</dbReference>
<keyword evidence="8" id="KW-1185">Reference proteome</keyword>
<evidence type="ECO:0000256" key="2">
    <source>
        <dbReference type="ARBA" id="ARBA00022723"/>
    </source>
</evidence>
<proteinExistence type="inferred from homology"/>
<reference evidence="7" key="1">
    <citation type="journal article" date="2014" name="Int. J. Syst. Evol. Microbiol.">
        <title>Complete genome sequence of Corynebacterium casei LMG S-19264T (=DSM 44701T), isolated from a smear-ripened cheese.</title>
        <authorList>
            <consortium name="US DOE Joint Genome Institute (JGI-PGF)"/>
            <person name="Walter F."/>
            <person name="Albersmeier A."/>
            <person name="Kalinowski J."/>
            <person name="Ruckert C."/>
        </authorList>
    </citation>
    <scope>NUCLEOTIDE SEQUENCE</scope>
    <source>
        <strain evidence="7">CGMCC 1.3617</strain>
    </source>
</reference>
<dbReference type="Gene3D" id="3.60.130.10">
    <property type="entry name" value="Clavaminate synthase-like"/>
    <property type="match status" value="1"/>
</dbReference>
<dbReference type="InterPro" id="IPR003819">
    <property type="entry name" value="TauD/TfdA-like"/>
</dbReference>
<keyword evidence="5" id="KW-0408">Iron</keyword>
<comment type="similarity">
    <text evidence="1">Belongs to the TfdA dioxygenase family.</text>
</comment>
<gene>
    <name evidence="7" type="primary">tauD</name>
    <name evidence="7" type="ORF">GCM10011320_17840</name>
</gene>
<evidence type="ECO:0000256" key="4">
    <source>
        <dbReference type="ARBA" id="ARBA00023002"/>
    </source>
</evidence>
<keyword evidence="4" id="KW-0560">Oxidoreductase</keyword>
<dbReference type="PANTHER" id="PTHR30468">
    <property type="entry name" value="ALPHA-KETOGLUTARATE-DEPENDENT SULFONATE DIOXYGENASE"/>
    <property type="match status" value="1"/>
</dbReference>
<evidence type="ECO:0000313" key="8">
    <source>
        <dbReference type="Proteomes" id="UP000661507"/>
    </source>
</evidence>
<keyword evidence="3 7" id="KW-0223">Dioxygenase</keyword>
<keyword evidence="2" id="KW-0479">Metal-binding</keyword>
<dbReference type="InterPro" id="IPR051323">
    <property type="entry name" value="AtsK-like"/>
</dbReference>
<dbReference type="GO" id="GO:0006790">
    <property type="term" value="P:sulfur compound metabolic process"/>
    <property type="evidence" value="ECO:0007669"/>
    <property type="project" value="TreeGrafter"/>
</dbReference>
<dbReference type="AlphaFoldDB" id="A0A917NNJ4"/>
<evidence type="ECO:0000259" key="6">
    <source>
        <dbReference type="Pfam" id="PF02668"/>
    </source>
</evidence>
<sequence>MRSNSVSVEPVSGPVGAEIHGIDLAADLAETDVALIRAALYDRGVVFFRDQTITPDQHIAFAERFAPVNVNRFFAHAEGYPSIAEVRKEPGQKNNIGGGWHTDHSYDVEPAMGSILLAREVPPVGGDTLFASMYAAYDALSDGLKATLEGLRAVHSSRHVFGPQAKRFADPTNDLKDRLRNAEQAVQDAVHPVVIRHPGSGRRALYVNPGFTLRFEGWTAEESQALLGYLYQHAAKPEFQCRFRWREGSVAFWDNRATWHYAVNDYHGERRLLHRITLEGSALS</sequence>